<evidence type="ECO:0000313" key="3">
    <source>
        <dbReference type="EMBL" id="KAF2494921.1"/>
    </source>
</evidence>
<dbReference type="AlphaFoldDB" id="A0A6A6QR90"/>
<dbReference type="Proteomes" id="UP000799750">
    <property type="component" value="Unassembled WGS sequence"/>
</dbReference>
<name>A0A6A6QR90_9PEZI</name>
<feature type="compositionally biased region" description="Acidic residues" evidence="2">
    <location>
        <begin position="52"/>
        <end position="66"/>
    </location>
</feature>
<feature type="region of interest" description="Disordered" evidence="2">
    <location>
        <begin position="1"/>
        <end position="89"/>
    </location>
</feature>
<protein>
    <submittedName>
        <fullName evidence="3">Uncharacterized protein</fullName>
    </submittedName>
</protein>
<gene>
    <name evidence="3" type="ORF">BU16DRAFT_540160</name>
</gene>
<proteinExistence type="predicted"/>
<feature type="coiled-coil region" evidence="1">
    <location>
        <begin position="103"/>
        <end position="155"/>
    </location>
</feature>
<evidence type="ECO:0000256" key="1">
    <source>
        <dbReference type="SAM" id="Coils"/>
    </source>
</evidence>
<sequence>MVTFAKRGGGGGGGRGSRTPRPRRLPKPKAALGTSALRPRARPKAGKKKEEPEEEPEEEEPEEEEPEKDREASPSLFVTCSERSDSEDERLVMPEDLVTEPTVESLSVEMTEMEEEILGLRETIKDKDEAHSEAYSKMELKIAALEAENQALQEETPFEGPQTIQMRHTWISPRVRNDHEAKAVWINLRYQRTQIKRIQSSKAAEQRKGKATAERLSEAYGTIHSLQGGLAQANGKVGHLETRVACSEREMITMAENIARMAEILAQK</sequence>
<accession>A0A6A6QR90</accession>
<evidence type="ECO:0000256" key="2">
    <source>
        <dbReference type="SAM" id="MobiDB-lite"/>
    </source>
</evidence>
<keyword evidence="4" id="KW-1185">Reference proteome</keyword>
<dbReference type="EMBL" id="MU004190">
    <property type="protein sequence ID" value="KAF2494921.1"/>
    <property type="molecule type" value="Genomic_DNA"/>
</dbReference>
<feature type="compositionally biased region" description="Basic residues" evidence="2">
    <location>
        <begin position="18"/>
        <end position="27"/>
    </location>
</feature>
<keyword evidence="1" id="KW-0175">Coiled coil</keyword>
<organism evidence="3 4">
    <name type="scientific">Lophium mytilinum</name>
    <dbReference type="NCBI Taxonomy" id="390894"/>
    <lineage>
        <taxon>Eukaryota</taxon>
        <taxon>Fungi</taxon>
        <taxon>Dikarya</taxon>
        <taxon>Ascomycota</taxon>
        <taxon>Pezizomycotina</taxon>
        <taxon>Dothideomycetes</taxon>
        <taxon>Pleosporomycetidae</taxon>
        <taxon>Mytilinidiales</taxon>
        <taxon>Mytilinidiaceae</taxon>
        <taxon>Lophium</taxon>
    </lineage>
</organism>
<reference evidence="3" key="1">
    <citation type="journal article" date="2020" name="Stud. Mycol.">
        <title>101 Dothideomycetes genomes: a test case for predicting lifestyles and emergence of pathogens.</title>
        <authorList>
            <person name="Haridas S."/>
            <person name="Albert R."/>
            <person name="Binder M."/>
            <person name="Bloem J."/>
            <person name="Labutti K."/>
            <person name="Salamov A."/>
            <person name="Andreopoulos B."/>
            <person name="Baker S."/>
            <person name="Barry K."/>
            <person name="Bills G."/>
            <person name="Bluhm B."/>
            <person name="Cannon C."/>
            <person name="Castanera R."/>
            <person name="Culley D."/>
            <person name="Daum C."/>
            <person name="Ezra D."/>
            <person name="Gonzalez J."/>
            <person name="Henrissat B."/>
            <person name="Kuo A."/>
            <person name="Liang C."/>
            <person name="Lipzen A."/>
            <person name="Lutzoni F."/>
            <person name="Magnuson J."/>
            <person name="Mondo S."/>
            <person name="Nolan M."/>
            <person name="Ohm R."/>
            <person name="Pangilinan J."/>
            <person name="Park H.-J."/>
            <person name="Ramirez L."/>
            <person name="Alfaro M."/>
            <person name="Sun H."/>
            <person name="Tritt A."/>
            <person name="Yoshinaga Y."/>
            <person name="Zwiers L.-H."/>
            <person name="Turgeon B."/>
            <person name="Goodwin S."/>
            <person name="Spatafora J."/>
            <person name="Crous P."/>
            <person name="Grigoriev I."/>
        </authorList>
    </citation>
    <scope>NUCLEOTIDE SEQUENCE</scope>
    <source>
        <strain evidence="3">CBS 269.34</strain>
    </source>
</reference>
<feature type="compositionally biased region" description="Gly residues" evidence="2">
    <location>
        <begin position="7"/>
        <end position="16"/>
    </location>
</feature>
<evidence type="ECO:0000313" key="4">
    <source>
        <dbReference type="Proteomes" id="UP000799750"/>
    </source>
</evidence>